<dbReference type="GeneID" id="81125516"/>
<reference evidence="2 3" key="1">
    <citation type="journal article" date="2019" name="Int. J. Syst. Evol. Microbiol.">
        <title>The Global Catalogue of Microorganisms (GCM) 10K type strain sequencing project: providing services to taxonomists for standard genome sequencing and annotation.</title>
        <authorList>
            <consortium name="The Broad Institute Genomics Platform"/>
            <consortium name="The Broad Institute Genome Sequencing Center for Infectious Disease"/>
            <person name="Wu L."/>
            <person name="Ma J."/>
        </authorList>
    </citation>
    <scope>NUCLEOTIDE SEQUENCE [LARGE SCALE GENOMIC DNA]</scope>
    <source>
        <strain evidence="2 3">DT31</strain>
    </source>
</reference>
<gene>
    <name evidence="2" type="ORF">ACFQL9_14130</name>
</gene>
<dbReference type="NCBIfam" id="TIGR04354">
    <property type="entry name" value="amphi-Trp"/>
    <property type="match status" value="1"/>
</dbReference>
<accession>A0ABD5WE83</accession>
<dbReference type="Pfam" id="PF20068">
    <property type="entry name" value="Amphi-Trp"/>
    <property type="match status" value="1"/>
</dbReference>
<organism evidence="2 3">
    <name type="scientific">Halobaculum lipolyticum</name>
    <dbReference type="NCBI Taxonomy" id="3032001"/>
    <lineage>
        <taxon>Archaea</taxon>
        <taxon>Methanobacteriati</taxon>
        <taxon>Methanobacteriota</taxon>
        <taxon>Stenosarchaea group</taxon>
        <taxon>Halobacteria</taxon>
        <taxon>Halobacteriales</taxon>
        <taxon>Haloferacaceae</taxon>
        <taxon>Halobaculum</taxon>
    </lineage>
</organism>
<feature type="domain" description="Amphi-Trp" evidence="1">
    <location>
        <begin position="1"/>
        <end position="93"/>
    </location>
</feature>
<dbReference type="Proteomes" id="UP001596461">
    <property type="component" value="Unassembled WGS sequence"/>
</dbReference>
<evidence type="ECO:0000313" key="3">
    <source>
        <dbReference type="Proteomes" id="UP001596461"/>
    </source>
</evidence>
<comment type="caution">
    <text evidence="2">The sequence shown here is derived from an EMBL/GenBank/DDBJ whole genome shotgun (WGS) entry which is preliminary data.</text>
</comment>
<sequence>MPETVLFETESRHDRHEIAAHLRAVADKLDDDGEVTLAGGGESLTMQVPASATFEVKAERETGSGPDELSVEFEIEWNEGDETGGADAGLSIE</sequence>
<protein>
    <submittedName>
        <fullName evidence="2">Amphi-Trp domain-containing protein</fullName>
    </submittedName>
</protein>
<dbReference type="InterPro" id="IPR027598">
    <property type="entry name" value="Amphi-Trp_dom"/>
</dbReference>
<dbReference type="AlphaFoldDB" id="A0ABD5WE83"/>
<dbReference type="EMBL" id="JBHTAH010000014">
    <property type="protein sequence ID" value="MFC7070785.1"/>
    <property type="molecule type" value="Genomic_DNA"/>
</dbReference>
<name>A0ABD5WE83_9EURY</name>
<evidence type="ECO:0000259" key="1">
    <source>
        <dbReference type="Pfam" id="PF20068"/>
    </source>
</evidence>
<proteinExistence type="predicted"/>
<dbReference type="RefSeq" id="WP_284030675.1">
    <property type="nucleotide sequence ID" value="NZ_CP126154.1"/>
</dbReference>
<keyword evidence="3" id="KW-1185">Reference proteome</keyword>
<evidence type="ECO:0000313" key="2">
    <source>
        <dbReference type="EMBL" id="MFC7070785.1"/>
    </source>
</evidence>